<evidence type="ECO:0000313" key="3">
    <source>
        <dbReference type="Proteomes" id="UP001500121"/>
    </source>
</evidence>
<evidence type="ECO:0000313" key="2">
    <source>
        <dbReference type="EMBL" id="GAA4754769.1"/>
    </source>
</evidence>
<dbReference type="Pfam" id="PF11185">
    <property type="entry name" value="DUF2971"/>
    <property type="match status" value="1"/>
</dbReference>
<name>A0ABP8ZET6_9MICO</name>
<dbReference type="Proteomes" id="UP001500121">
    <property type="component" value="Unassembled WGS sequence"/>
</dbReference>
<evidence type="ECO:0008006" key="4">
    <source>
        <dbReference type="Google" id="ProtNLM"/>
    </source>
</evidence>
<sequence>MSGGISGAEEERASNRPAESEPSADEGTATSAPVGSKDILSAVMAKMSGPGFPGSVRSNVWHYTTADGLLGILESNHIWASAPQVLNDESEVEYGVAIVREALAQLEQEQLLPGHALELLHEIVDDGWVERMQSEVFVTSASQDGDSLNQWQGYANADGFALSFDTTGRWGTRSVLAEDGRPSSTGLPTMFTPVIPNWYPVIYDRPAQVLQARDALLWNGAMVSGVDGEPVSLEDRSRAASSTRLMLSVIPLVMKHPAFVDEREVRYVGGATDQQVRFRTAGGRVIPYTILGLLDPSKPVNQDDAPFPLTAITCGPGCRSGTADIVKRLLTSRGYNHVPVITSSIPYLGRG</sequence>
<comment type="caution">
    <text evidence="2">The sequence shown here is derived from an EMBL/GenBank/DDBJ whole genome shotgun (WGS) entry which is preliminary data.</text>
</comment>
<keyword evidence="3" id="KW-1185">Reference proteome</keyword>
<dbReference type="EMBL" id="BAABLP010000007">
    <property type="protein sequence ID" value="GAA4754769.1"/>
    <property type="molecule type" value="Genomic_DNA"/>
</dbReference>
<organism evidence="2 3">
    <name type="scientific">Amnibacterium soli</name>
    <dbReference type="NCBI Taxonomy" id="1282736"/>
    <lineage>
        <taxon>Bacteria</taxon>
        <taxon>Bacillati</taxon>
        <taxon>Actinomycetota</taxon>
        <taxon>Actinomycetes</taxon>
        <taxon>Micrococcales</taxon>
        <taxon>Microbacteriaceae</taxon>
        <taxon>Amnibacterium</taxon>
    </lineage>
</organism>
<reference evidence="3" key="1">
    <citation type="journal article" date="2019" name="Int. J. Syst. Evol. Microbiol.">
        <title>The Global Catalogue of Microorganisms (GCM) 10K type strain sequencing project: providing services to taxonomists for standard genome sequencing and annotation.</title>
        <authorList>
            <consortium name="The Broad Institute Genomics Platform"/>
            <consortium name="The Broad Institute Genome Sequencing Center for Infectious Disease"/>
            <person name="Wu L."/>
            <person name="Ma J."/>
        </authorList>
    </citation>
    <scope>NUCLEOTIDE SEQUENCE [LARGE SCALE GENOMIC DNA]</scope>
    <source>
        <strain evidence="3">JCM 19015</strain>
    </source>
</reference>
<protein>
    <recommendedName>
        <fullName evidence="4">DUF2971 domain-containing protein</fullName>
    </recommendedName>
</protein>
<accession>A0ABP8ZET6</accession>
<proteinExistence type="predicted"/>
<dbReference type="InterPro" id="IPR021352">
    <property type="entry name" value="DUF2971"/>
</dbReference>
<feature type="region of interest" description="Disordered" evidence="1">
    <location>
        <begin position="1"/>
        <end position="33"/>
    </location>
</feature>
<evidence type="ECO:0000256" key="1">
    <source>
        <dbReference type="SAM" id="MobiDB-lite"/>
    </source>
</evidence>
<dbReference type="RefSeq" id="WP_345482131.1">
    <property type="nucleotide sequence ID" value="NZ_BAABLP010000007.1"/>
</dbReference>
<gene>
    <name evidence="2" type="ORF">GCM10025783_29840</name>
</gene>